<feature type="region of interest" description="Disordered" evidence="1">
    <location>
        <begin position="46"/>
        <end position="134"/>
    </location>
</feature>
<dbReference type="AlphaFoldDB" id="A0AAW2H1A4"/>
<organism evidence="2 3">
    <name type="scientific">Cardiocondyla obscurior</name>
    <dbReference type="NCBI Taxonomy" id="286306"/>
    <lineage>
        <taxon>Eukaryota</taxon>
        <taxon>Metazoa</taxon>
        <taxon>Ecdysozoa</taxon>
        <taxon>Arthropoda</taxon>
        <taxon>Hexapoda</taxon>
        <taxon>Insecta</taxon>
        <taxon>Pterygota</taxon>
        <taxon>Neoptera</taxon>
        <taxon>Endopterygota</taxon>
        <taxon>Hymenoptera</taxon>
        <taxon>Apocrita</taxon>
        <taxon>Aculeata</taxon>
        <taxon>Formicoidea</taxon>
        <taxon>Formicidae</taxon>
        <taxon>Myrmicinae</taxon>
        <taxon>Cardiocondyla</taxon>
    </lineage>
</organism>
<keyword evidence="3" id="KW-1185">Reference proteome</keyword>
<reference evidence="2 3" key="1">
    <citation type="submission" date="2023-03" db="EMBL/GenBank/DDBJ databases">
        <title>High recombination rates correlate with genetic variation in Cardiocondyla obscurior ants.</title>
        <authorList>
            <person name="Errbii M."/>
        </authorList>
    </citation>
    <scope>NUCLEOTIDE SEQUENCE [LARGE SCALE GENOMIC DNA]</scope>
    <source>
        <strain evidence="2">Alpha-2009</strain>
        <tissue evidence="2">Whole body</tissue>
    </source>
</reference>
<evidence type="ECO:0000313" key="3">
    <source>
        <dbReference type="Proteomes" id="UP001430953"/>
    </source>
</evidence>
<dbReference type="EMBL" id="JADYXP020000001">
    <property type="protein sequence ID" value="KAL0133188.1"/>
    <property type="molecule type" value="Genomic_DNA"/>
</dbReference>
<comment type="caution">
    <text evidence="2">The sequence shown here is derived from an EMBL/GenBank/DDBJ whole genome shotgun (WGS) entry which is preliminary data.</text>
</comment>
<name>A0AAW2H1A4_9HYME</name>
<evidence type="ECO:0000256" key="1">
    <source>
        <dbReference type="SAM" id="MobiDB-lite"/>
    </source>
</evidence>
<accession>A0AAW2H1A4</accession>
<feature type="compositionally biased region" description="Basic and acidic residues" evidence="1">
    <location>
        <begin position="124"/>
        <end position="134"/>
    </location>
</feature>
<sequence>MSGNLRETISRLRRGDVTALIERRQRIRDLEPRLQFTRSHLPLINDFGREETLSLRRAPSLVPRNGNGNERVKQPALSRAQEREKERAREADRENRGRDDDDDDDDNDDDDDDNDDDDDDNDDDKDKDKDDNNR</sequence>
<proteinExistence type="predicted"/>
<feature type="compositionally biased region" description="Basic and acidic residues" evidence="1">
    <location>
        <begin position="80"/>
        <end position="99"/>
    </location>
</feature>
<dbReference type="Proteomes" id="UP001430953">
    <property type="component" value="Unassembled WGS sequence"/>
</dbReference>
<feature type="compositionally biased region" description="Acidic residues" evidence="1">
    <location>
        <begin position="100"/>
        <end position="123"/>
    </location>
</feature>
<protein>
    <submittedName>
        <fullName evidence="2">Uncharacterized protein</fullName>
    </submittedName>
</protein>
<evidence type="ECO:0000313" key="2">
    <source>
        <dbReference type="EMBL" id="KAL0133188.1"/>
    </source>
</evidence>
<gene>
    <name evidence="2" type="ORF">PUN28_000742</name>
</gene>